<organism evidence="2 3">
    <name type="scientific">Paraglomus brasilianum</name>
    <dbReference type="NCBI Taxonomy" id="144538"/>
    <lineage>
        <taxon>Eukaryota</taxon>
        <taxon>Fungi</taxon>
        <taxon>Fungi incertae sedis</taxon>
        <taxon>Mucoromycota</taxon>
        <taxon>Glomeromycotina</taxon>
        <taxon>Glomeromycetes</taxon>
        <taxon>Paraglomerales</taxon>
        <taxon>Paraglomeraceae</taxon>
        <taxon>Paraglomus</taxon>
    </lineage>
</organism>
<dbReference type="Proteomes" id="UP000789739">
    <property type="component" value="Unassembled WGS sequence"/>
</dbReference>
<accession>A0A9N8VZB5</accession>
<keyword evidence="3" id="KW-1185">Reference proteome</keyword>
<dbReference type="AlphaFoldDB" id="A0A9N8VZB5"/>
<comment type="caution">
    <text evidence="2">The sequence shown here is derived from an EMBL/GenBank/DDBJ whole genome shotgun (WGS) entry which is preliminary data.</text>
</comment>
<dbReference type="EMBL" id="CAJVPI010000059">
    <property type="protein sequence ID" value="CAG8469641.1"/>
    <property type="molecule type" value="Genomic_DNA"/>
</dbReference>
<feature type="region of interest" description="Disordered" evidence="1">
    <location>
        <begin position="48"/>
        <end position="86"/>
    </location>
</feature>
<name>A0A9N8VZB5_9GLOM</name>
<sequence length="86" mass="9626">MPATKDCLLVNLNESANITDLYKNRITLQTELLTMSFGICNPAPIGPSQLRYQKERNPKKRPNATSHSLERVRATPTPHASYAPFS</sequence>
<protein>
    <submittedName>
        <fullName evidence="2">6309_t:CDS:1</fullName>
    </submittedName>
</protein>
<evidence type="ECO:0000256" key="1">
    <source>
        <dbReference type="SAM" id="MobiDB-lite"/>
    </source>
</evidence>
<proteinExistence type="predicted"/>
<reference evidence="2" key="1">
    <citation type="submission" date="2021-06" db="EMBL/GenBank/DDBJ databases">
        <authorList>
            <person name="Kallberg Y."/>
            <person name="Tangrot J."/>
            <person name="Rosling A."/>
        </authorList>
    </citation>
    <scope>NUCLEOTIDE SEQUENCE</scope>
    <source>
        <strain evidence="2">BR232B</strain>
    </source>
</reference>
<gene>
    <name evidence="2" type="ORF">PBRASI_LOCUS1006</name>
</gene>
<evidence type="ECO:0000313" key="2">
    <source>
        <dbReference type="EMBL" id="CAG8469641.1"/>
    </source>
</evidence>
<evidence type="ECO:0000313" key="3">
    <source>
        <dbReference type="Proteomes" id="UP000789739"/>
    </source>
</evidence>